<dbReference type="Proteomes" id="UP000000600">
    <property type="component" value="Unassembled WGS sequence"/>
</dbReference>
<gene>
    <name evidence="1" type="ORF">GSPATT00031654001</name>
</gene>
<organism evidence="1 2">
    <name type="scientific">Paramecium tetraurelia</name>
    <dbReference type="NCBI Taxonomy" id="5888"/>
    <lineage>
        <taxon>Eukaryota</taxon>
        <taxon>Sar</taxon>
        <taxon>Alveolata</taxon>
        <taxon>Ciliophora</taxon>
        <taxon>Intramacronucleata</taxon>
        <taxon>Oligohymenophorea</taxon>
        <taxon>Peniculida</taxon>
        <taxon>Parameciidae</taxon>
        <taxon>Paramecium</taxon>
    </lineage>
</organism>
<evidence type="ECO:0000313" key="1">
    <source>
        <dbReference type="EMBL" id="CAK61423.1"/>
    </source>
</evidence>
<dbReference type="HOGENOM" id="CLU_1263669_0_0_1"/>
<dbReference type="KEGG" id="ptm:GSPATT00031654001"/>
<dbReference type="GeneID" id="5014605"/>
<keyword evidence="2" id="KW-1185">Reference proteome</keyword>
<dbReference type="RefSeq" id="XP_001428821.1">
    <property type="nucleotide sequence ID" value="XM_001428784.1"/>
</dbReference>
<dbReference type="OrthoDB" id="309746at2759"/>
<accession>A0BSA6</accession>
<dbReference type="AlphaFoldDB" id="A0BSA6"/>
<reference evidence="1 2" key="1">
    <citation type="journal article" date="2006" name="Nature">
        <title>Global trends of whole-genome duplications revealed by the ciliate Paramecium tetraurelia.</title>
        <authorList>
            <consortium name="Genoscope"/>
            <person name="Aury J.-M."/>
            <person name="Jaillon O."/>
            <person name="Duret L."/>
            <person name="Noel B."/>
            <person name="Jubin C."/>
            <person name="Porcel B.M."/>
            <person name="Segurens B."/>
            <person name="Daubin V."/>
            <person name="Anthouard V."/>
            <person name="Aiach N."/>
            <person name="Arnaiz O."/>
            <person name="Billaut A."/>
            <person name="Beisson J."/>
            <person name="Blanc I."/>
            <person name="Bouhouche K."/>
            <person name="Camara F."/>
            <person name="Duharcourt S."/>
            <person name="Guigo R."/>
            <person name="Gogendeau D."/>
            <person name="Katinka M."/>
            <person name="Keller A.-M."/>
            <person name="Kissmehl R."/>
            <person name="Klotz C."/>
            <person name="Koll F."/>
            <person name="Le Moue A."/>
            <person name="Lepere C."/>
            <person name="Malinsky S."/>
            <person name="Nowacki M."/>
            <person name="Nowak J.K."/>
            <person name="Plattner H."/>
            <person name="Poulain J."/>
            <person name="Ruiz F."/>
            <person name="Serrano V."/>
            <person name="Zagulski M."/>
            <person name="Dessen P."/>
            <person name="Betermier M."/>
            <person name="Weissenbach J."/>
            <person name="Scarpelli C."/>
            <person name="Schachter V."/>
            <person name="Sperling L."/>
            <person name="Meyer E."/>
            <person name="Cohen J."/>
            <person name="Wincker P."/>
        </authorList>
    </citation>
    <scope>NUCLEOTIDE SEQUENCE [LARGE SCALE GENOMIC DNA]</scope>
    <source>
        <strain evidence="1 2">Stock d4-2</strain>
    </source>
</reference>
<name>A0BSA6_PARTE</name>
<dbReference type="InParanoid" id="A0BSA6"/>
<dbReference type="OMA" id="KIHDEMH"/>
<sequence>MATTSYFSISFTENERGIIRNILQLPIQQYRYLENEVDALIETWRMCEKHQLPYQFYDNKQFYCPECLTSVRPIEYHYIRSIKDVPIEENQISSIRRLNDELAHYQTSAIPEINFEDRQKKLKSKYRSQSSNSQVLQNDRQSELSQLLEKRSKYLEVQNFISHISIEQKNRKIHDEMHNVDSQMKPRLQLQKILPLNQMQNNENSSFESILQEYFRRQI</sequence>
<protein>
    <submittedName>
        <fullName evidence="1">Uncharacterized protein</fullName>
    </submittedName>
</protein>
<dbReference type="EMBL" id="CT868013">
    <property type="protein sequence ID" value="CAK61423.1"/>
    <property type="molecule type" value="Genomic_DNA"/>
</dbReference>
<proteinExistence type="predicted"/>
<evidence type="ECO:0000313" key="2">
    <source>
        <dbReference type="Proteomes" id="UP000000600"/>
    </source>
</evidence>